<gene>
    <name evidence="2" type="ORF">RUM44_009167</name>
</gene>
<evidence type="ECO:0000313" key="2">
    <source>
        <dbReference type="EMBL" id="KAK6626691.1"/>
    </source>
</evidence>
<sequence>MNLLLSALSTVYNCWSLLKESELPTRIYSPLLRRSKLILIGFVKKNVQRRSHNLQEIRGPCQEKKSQPASGPVDDDASLTTGMVSGKERPNVLYISEKNLEKVKVRGVETDTKLILVEVTFGERSKVKRPMKGQIEQKEFLSNKVLSYAKMNLRIMS</sequence>
<comment type="caution">
    <text evidence="2">The sequence shown here is derived from an EMBL/GenBank/DDBJ whole genome shotgun (WGS) entry which is preliminary data.</text>
</comment>
<dbReference type="EMBL" id="JAWJWF010000045">
    <property type="protein sequence ID" value="KAK6626691.1"/>
    <property type="molecule type" value="Genomic_DNA"/>
</dbReference>
<protein>
    <submittedName>
        <fullName evidence="2">Uncharacterized protein</fullName>
    </submittedName>
</protein>
<evidence type="ECO:0000313" key="3">
    <source>
        <dbReference type="Proteomes" id="UP001359485"/>
    </source>
</evidence>
<evidence type="ECO:0000256" key="1">
    <source>
        <dbReference type="SAM" id="MobiDB-lite"/>
    </source>
</evidence>
<name>A0ABR1ASK1_POLSC</name>
<feature type="region of interest" description="Disordered" evidence="1">
    <location>
        <begin position="53"/>
        <end position="82"/>
    </location>
</feature>
<reference evidence="2 3" key="1">
    <citation type="submission" date="2023-09" db="EMBL/GenBank/DDBJ databases">
        <title>Genomes of two closely related lineages of the louse Polyplax serrata with different host specificities.</title>
        <authorList>
            <person name="Martinu J."/>
            <person name="Tarabai H."/>
            <person name="Stefka J."/>
            <person name="Hypsa V."/>
        </authorList>
    </citation>
    <scope>NUCLEOTIDE SEQUENCE [LARGE SCALE GENOMIC DNA]</scope>
    <source>
        <strain evidence="2">98ZLc_SE</strain>
    </source>
</reference>
<organism evidence="2 3">
    <name type="scientific">Polyplax serrata</name>
    <name type="common">Common mouse louse</name>
    <dbReference type="NCBI Taxonomy" id="468196"/>
    <lineage>
        <taxon>Eukaryota</taxon>
        <taxon>Metazoa</taxon>
        <taxon>Ecdysozoa</taxon>
        <taxon>Arthropoda</taxon>
        <taxon>Hexapoda</taxon>
        <taxon>Insecta</taxon>
        <taxon>Pterygota</taxon>
        <taxon>Neoptera</taxon>
        <taxon>Paraneoptera</taxon>
        <taxon>Psocodea</taxon>
        <taxon>Troctomorpha</taxon>
        <taxon>Phthiraptera</taxon>
        <taxon>Anoplura</taxon>
        <taxon>Polyplacidae</taxon>
        <taxon>Polyplax</taxon>
    </lineage>
</organism>
<accession>A0ABR1ASK1</accession>
<dbReference type="Proteomes" id="UP001359485">
    <property type="component" value="Unassembled WGS sequence"/>
</dbReference>
<keyword evidence="3" id="KW-1185">Reference proteome</keyword>
<proteinExistence type="predicted"/>